<feature type="transmembrane region" description="Helical" evidence="3">
    <location>
        <begin position="352"/>
        <end position="372"/>
    </location>
</feature>
<sequence>MSLNNLFGLGGGTDVYVTISPACGMEMIELDKHGNVKSYAQTPIDYNEALREVASYDDFKTGLETLFQMRNINPAKANVHLSLPTVWFGAKEGLPLLLDDNAITNIVIGELEQSFIFKRKEPLPFWFDALASSNSDSRNVFYTAVQAEAVNNIKEILTAMGATLVSVECSLFAALKGLHVTGIAAEQMQDGHSWSLMIINNSGFQMLGMQGKRILEYYEEPLPIKSYEGEEIYSAIENAAQIALMSTPSSSLIVLSETDLVSAEILAGRLQFGGQTLFVEDNQFRKEPLMEMSLNVLSDDQLKVSLHSIGAITPAGLMPVDVNFIAEKGKAKVEVAVINIGSLELTPAKASVLMVIICAVVMLPMGIGYWFTNDIANKTQEKSIELDNQITQLDAQLKEYEKDKGDTSFDAIAEIEKVLKNNRTKIMAYAALGESIPKDIYLTYFMTTDDGKINIKGCADSVEDVYVFFKNLKDSLIESKLRLSKLDLKAGSLDTVVNSTVSTIDTAPYIFEITNMNDNELKSFFTKLANNDKDKKSKTTTSAAAAPESTPAANNPQEAQ</sequence>
<proteinExistence type="predicted"/>
<organism evidence="4">
    <name type="scientific">uncultured Candidatus Melainabacteria bacterium</name>
    <dbReference type="NCBI Taxonomy" id="2682970"/>
    <lineage>
        <taxon>Bacteria</taxon>
        <taxon>Bacillati</taxon>
        <taxon>Candidatus Melainabacteria</taxon>
        <taxon>environmental samples</taxon>
    </lineage>
</organism>
<protein>
    <recommendedName>
        <fullName evidence="5">Fimbrial assembly protein</fullName>
    </recommendedName>
</protein>
<evidence type="ECO:0008006" key="5">
    <source>
        <dbReference type="Google" id="ProtNLM"/>
    </source>
</evidence>
<evidence type="ECO:0000256" key="3">
    <source>
        <dbReference type="SAM" id="Phobius"/>
    </source>
</evidence>
<gene>
    <name evidence="4" type="ORF">Melaina855_0940</name>
</gene>
<feature type="coiled-coil region" evidence="1">
    <location>
        <begin position="376"/>
        <end position="403"/>
    </location>
</feature>
<keyword evidence="3" id="KW-0472">Membrane</keyword>
<dbReference type="EMBL" id="MN577570">
    <property type="protein sequence ID" value="QGT49707.1"/>
    <property type="molecule type" value="Genomic_DNA"/>
</dbReference>
<accession>A0A650EJ32</accession>
<name>A0A650EJ32_9BACT</name>
<dbReference type="InterPro" id="IPR007813">
    <property type="entry name" value="PilN"/>
</dbReference>
<keyword evidence="3" id="KW-0812">Transmembrane</keyword>
<dbReference type="Pfam" id="PF05137">
    <property type="entry name" value="PilN"/>
    <property type="match status" value="1"/>
</dbReference>
<keyword evidence="3" id="KW-1133">Transmembrane helix</keyword>
<dbReference type="AlphaFoldDB" id="A0A650EJ32"/>
<evidence type="ECO:0000256" key="2">
    <source>
        <dbReference type="SAM" id="MobiDB-lite"/>
    </source>
</evidence>
<evidence type="ECO:0000256" key="1">
    <source>
        <dbReference type="SAM" id="Coils"/>
    </source>
</evidence>
<feature type="region of interest" description="Disordered" evidence="2">
    <location>
        <begin position="533"/>
        <end position="560"/>
    </location>
</feature>
<evidence type="ECO:0000313" key="4">
    <source>
        <dbReference type="EMBL" id="QGT49707.1"/>
    </source>
</evidence>
<reference evidence="4" key="1">
    <citation type="journal article" date="2020" name="J. ISSAAS">
        <title>Lactobacilli and other gastrointestinal microbiota of Peromyscus leucopus, reservoir host for agents of Lyme disease and other zoonoses in North America.</title>
        <authorList>
            <person name="Milovic A."/>
            <person name="Bassam K."/>
            <person name="Shao H."/>
            <person name="Chatzistamou I."/>
            <person name="Tufts D.M."/>
            <person name="Diuk-Wasser M."/>
            <person name="Barbour A.G."/>
        </authorList>
    </citation>
    <scope>NUCLEOTIDE SEQUENCE</scope>
    <source>
        <strain evidence="4">LL20</strain>
    </source>
</reference>
<feature type="compositionally biased region" description="Low complexity" evidence="2">
    <location>
        <begin position="539"/>
        <end position="560"/>
    </location>
</feature>
<keyword evidence="1" id="KW-0175">Coiled coil</keyword>